<evidence type="ECO:0000313" key="5">
    <source>
        <dbReference type="EMBL" id="KAL1380981.1"/>
    </source>
</evidence>
<dbReference type="InterPro" id="IPR006170">
    <property type="entry name" value="PBP/GOBP"/>
</dbReference>
<dbReference type="Gene3D" id="1.10.238.20">
    <property type="entry name" value="Pheromone/general odorant binding protein domain"/>
    <property type="match status" value="1"/>
</dbReference>
<proteinExistence type="inferred from homology"/>
<feature type="chain" id="PRO_5044750132" evidence="4">
    <location>
        <begin position="18"/>
        <end position="137"/>
    </location>
</feature>
<evidence type="ECO:0000256" key="1">
    <source>
        <dbReference type="ARBA" id="ARBA00004613"/>
    </source>
</evidence>
<dbReference type="GO" id="GO:0005576">
    <property type="term" value="C:extracellular region"/>
    <property type="evidence" value="ECO:0007669"/>
    <property type="project" value="UniProtKB-SubCell"/>
</dbReference>
<comment type="similarity">
    <text evidence="2">Belongs to the PBP/GOBP family.</text>
</comment>
<evidence type="ECO:0000256" key="3">
    <source>
        <dbReference type="ARBA" id="ARBA00022525"/>
    </source>
</evidence>
<dbReference type="AlphaFoldDB" id="A0ABD1CX15"/>
<name>A0ABD1CX15_CULPP</name>
<dbReference type="InterPro" id="IPR036728">
    <property type="entry name" value="PBP_GOBP_sf"/>
</dbReference>
<protein>
    <submittedName>
        <fullName evidence="5">Uncharacterized protein</fullName>
    </submittedName>
</protein>
<gene>
    <name evidence="5" type="ORF">pipiens_013806</name>
</gene>
<keyword evidence="3" id="KW-0964">Secreted</keyword>
<feature type="signal peptide" evidence="4">
    <location>
        <begin position="1"/>
        <end position="17"/>
    </location>
</feature>
<dbReference type="PROSITE" id="PS51257">
    <property type="entry name" value="PROKAR_LIPOPROTEIN"/>
    <property type="match status" value="1"/>
</dbReference>
<reference evidence="5 6" key="1">
    <citation type="submission" date="2024-05" db="EMBL/GenBank/DDBJ databases">
        <title>Culex pipiens pipiens assembly and annotation.</title>
        <authorList>
            <person name="Alout H."/>
            <person name="Durand T."/>
        </authorList>
    </citation>
    <scope>NUCLEOTIDE SEQUENCE [LARGE SCALE GENOMIC DNA]</scope>
    <source>
        <strain evidence="5">HA-2024</strain>
        <tissue evidence="5">Whole body</tissue>
    </source>
</reference>
<comment type="subcellular location">
    <subcellularLocation>
        <location evidence="1">Secreted</location>
    </subcellularLocation>
</comment>
<organism evidence="5 6">
    <name type="scientific">Culex pipiens pipiens</name>
    <name type="common">Northern house mosquito</name>
    <dbReference type="NCBI Taxonomy" id="38569"/>
    <lineage>
        <taxon>Eukaryota</taxon>
        <taxon>Metazoa</taxon>
        <taxon>Ecdysozoa</taxon>
        <taxon>Arthropoda</taxon>
        <taxon>Hexapoda</taxon>
        <taxon>Insecta</taxon>
        <taxon>Pterygota</taxon>
        <taxon>Neoptera</taxon>
        <taxon>Endopterygota</taxon>
        <taxon>Diptera</taxon>
        <taxon>Nematocera</taxon>
        <taxon>Culicoidea</taxon>
        <taxon>Culicidae</taxon>
        <taxon>Culicinae</taxon>
        <taxon>Culicini</taxon>
        <taxon>Culex</taxon>
        <taxon>Culex</taxon>
    </lineage>
</organism>
<evidence type="ECO:0000313" key="6">
    <source>
        <dbReference type="Proteomes" id="UP001562425"/>
    </source>
</evidence>
<keyword evidence="6" id="KW-1185">Reference proteome</keyword>
<keyword evidence="4" id="KW-0732">Signal</keyword>
<dbReference type="EMBL" id="JBEHCU010008859">
    <property type="protein sequence ID" value="KAL1380981.1"/>
    <property type="molecule type" value="Genomic_DNA"/>
</dbReference>
<sequence length="137" mass="16107">MKFLILIAVLGISGCLAEYNKQQMRKIMDAARPCYQKLDIPTDSDMLERLAYRKNVTYSEKEVEFMLCFQQNFGLYDTEGNLRPDAMVEFCMKNPKMDRTQVTEAINLCVKKCNDLPLLERARKIYDCFFDSKQAWF</sequence>
<dbReference type="SUPFAM" id="SSF47565">
    <property type="entry name" value="Insect pheromone/odorant-binding proteins"/>
    <property type="match status" value="1"/>
</dbReference>
<dbReference type="Pfam" id="PF01395">
    <property type="entry name" value="PBP_GOBP"/>
    <property type="match status" value="1"/>
</dbReference>
<dbReference type="Proteomes" id="UP001562425">
    <property type="component" value="Unassembled WGS sequence"/>
</dbReference>
<evidence type="ECO:0000256" key="4">
    <source>
        <dbReference type="SAM" id="SignalP"/>
    </source>
</evidence>
<comment type="caution">
    <text evidence="5">The sequence shown here is derived from an EMBL/GenBank/DDBJ whole genome shotgun (WGS) entry which is preliminary data.</text>
</comment>
<evidence type="ECO:0000256" key="2">
    <source>
        <dbReference type="ARBA" id="ARBA00008098"/>
    </source>
</evidence>
<dbReference type="CDD" id="cd23992">
    <property type="entry name" value="PBP_GOBP"/>
    <property type="match status" value="1"/>
</dbReference>
<accession>A0ABD1CX15</accession>